<evidence type="ECO:0000256" key="3">
    <source>
        <dbReference type="ARBA" id="ARBA00022695"/>
    </source>
</evidence>
<reference evidence="9 10" key="1">
    <citation type="journal article" date="2016" name="Nat. Commun.">
        <title>Thousands of microbial genomes shed light on interconnected biogeochemical processes in an aquifer system.</title>
        <authorList>
            <person name="Anantharaman K."/>
            <person name="Brown C.T."/>
            <person name="Hug L.A."/>
            <person name="Sharon I."/>
            <person name="Castelle C.J."/>
            <person name="Probst A.J."/>
            <person name="Thomas B.C."/>
            <person name="Singh A."/>
            <person name="Wilkins M.J."/>
            <person name="Karaoz U."/>
            <person name="Brodie E.L."/>
            <person name="Williams K.H."/>
            <person name="Hubbard S.S."/>
            <person name="Banfield J.F."/>
        </authorList>
    </citation>
    <scope>NUCLEOTIDE SEQUENCE [LARGE SCALE GENOMIC DNA]</scope>
</reference>
<dbReference type="PANTHER" id="PTHR34388:SF1">
    <property type="entry name" value="DNA POLYMERASE III SUBUNIT DELTA"/>
    <property type="match status" value="1"/>
</dbReference>
<evidence type="ECO:0000256" key="1">
    <source>
        <dbReference type="ARBA" id="ARBA00012417"/>
    </source>
</evidence>
<dbReference type="GO" id="GO:0003887">
    <property type="term" value="F:DNA-directed DNA polymerase activity"/>
    <property type="evidence" value="ECO:0007669"/>
    <property type="project" value="UniProtKB-KW"/>
</dbReference>
<dbReference type="InterPro" id="IPR005790">
    <property type="entry name" value="DNA_polIII_delta"/>
</dbReference>
<evidence type="ECO:0000313" key="9">
    <source>
        <dbReference type="EMBL" id="OGZ28041.1"/>
    </source>
</evidence>
<comment type="caution">
    <text evidence="9">The sequence shown here is derived from an EMBL/GenBank/DDBJ whole genome shotgun (WGS) entry which is preliminary data.</text>
</comment>
<dbReference type="InterPro" id="IPR008921">
    <property type="entry name" value="DNA_pol3_clamp-load_cplx_C"/>
</dbReference>
<dbReference type="AlphaFoldDB" id="A0A1G2ERQ2"/>
<sequence>MKIIILHGDDERKLYGRLVKFIEIAKSRSWEVAYLDDPKLSIQEQLNSASLFGAGRFFVLRDIKSLGKRELTWINKKSKELSGNLIIYHEGYIPQSILKSLPEDTKIEEFKLPVMLWNFLEGLYPGNSVKSIKQFNQLIEKEAPEFIFTLIAKLFRDLYWVKIDARTLPYPSWRVGKLKAQASKFTVDQLKLLIFSLTEIDIKVKTSKSDLVTELDLLIIKQLE</sequence>
<evidence type="ECO:0000256" key="7">
    <source>
        <dbReference type="ARBA" id="ARBA00049244"/>
    </source>
</evidence>
<comment type="similarity">
    <text evidence="6">Belongs to the DNA polymerase HolA subunit family.</text>
</comment>
<dbReference type="GO" id="GO:0009360">
    <property type="term" value="C:DNA polymerase III complex"/>
    <property type="evidence" value="ECO:0007669"/>
    <property type="project" value="TreeGrafter"/>
</dbReference>
<dbReference type="Proteomes" id="UP000176326">
    <property type="component" value="Unassembled WGS sequence"/>
</dbReference>
<feature type="domain" description="DNA polymerase III delta subunit-like C-terminal" evidence="8">
    <location>
        <begin position="126"/>
        <end position="221"/>
    </location>
</feature>
<evidence type="ECO:0000256" key="4">
    <source>
        <dbReference type="ARBA" id="ARBA00022705"/>
    </source>
</evidence>
<dbReference type="SUPFAM" id="SSF48019">
    <property type="entry name" value="post-AAA+ oligomerization domain-like"/>
    <property type="match status" value="1"/>
</dbReference>
<protein>
    <recommendedName>
        <fullName evidence="1">DNA-directed DNA polymerase</fullName>
        <ecNumber evidence="1">2.7.7.7</ecNumber>
    </recommendedName>
</protein>
<organism evidence="9 10">
    <name type="scientific">Candidatus Nealsonbacteria bacterium RIFOXYC1_FULL_40_7</name>
    <dbReference type="NCBI Taxonomy" id="1801678"/>
    <lineage>
        <taxon>Bacteria</taxon>
        <taxon>Candidatus Nealsoniibacteriota</taxon>
    </lineage>
</organism>
<dbReference type="EMBL" id="MHMN01000030">
    <property type="protein sequence ID" value="OGZ28041.1"/>
    <property type="molecule type" value="Genomic_DNA"/>
</dbReference>
<dbReference type="InterPro" id="IPR048466">
    <property type="entry name" value="DNA_pol3_delta-like_C"/>
</dbReference>
<gene>
    <name evidence="9" type="ORF">A2427_00800</name>
</gene>
<dbReference type="GO" id="GO:0003677">
    <property type="term" value="F:DNA binding"/>
    <property type="evidence" value="ECO:0007669"/>
    <property type="project" value="InterPro"/>
</dbReference>
<keyword evidence="3" id="KW-0548">Nucleotidyltransferase</keyword>
<proteinExistence type="inferred from homology"/>
<dbReference type="GO" id="GO:0006261">
    <property type="term" value="P:DNA-templated DNA replication"/>
    <property type="evidence" value="ECO:0007669"/>
    <property type="project" value="TreeGrafter"/>
</dbReference>
<accession>A0A1G2ERQ2</accession>
<dbReference type="EC" id="2.7.7.7" evidence="1"/>
<evidence type="ECO:0000256" key="6">
    <source>
        <dbReference type="ARBA" id="ARBA00034754"/>
    </source>
</evidence>
<keyword evidence="2" id="KW-0808">Transferase</keyword>
<evidence type="ECO:0000256" key="2">
    <source>
        <dbReference type="ARBA" id="ARBA00022679"/>
    </source>
</evidence>
<dbReference type="PANTHER" id="PTHR34388">
    <property type="entry name" value="DNA POLYMERASE III SUBUNIT DELTA"/>
    <property type="match status" value="1"/>
</dbReference>
<evidence type="ECO:0000259" key="8">
    <source>
        <dbReference type="Pfam" id="PF21694"/>
    </source>
</evidence>
<evidence type="ECO:0000256" key="5">
    <source>
        <dbReference type="ARBA" id="ARBA00022932"/>
    </source>
</evidence>
<dbReference type="Gene3D" id="1.20.272.10">
    <property type="match status" value="1"/>
</dbReference>
<keyword evidence="5" id="KW-0239">DNA-directed DNA polymerase</keyword>
<keyword evidence="4" id="KW-0235">DNA replication</keyword>
<dbReference type="Pfam" id="PF21694">
    <property type="entry name" value="DNA_pol3_delta_C"/>
    <property type="match status" value="1"/>
</dbReference>
<name>A0A1G2ERQ2_9BACT</name>
<evidence type="ECO:0000313" key="10">
    <source>
        <dbReference type="Proteomes" id="UP000176326"/>
    </source>
</evidence>
<comment type="catalytic activity">
    <reaction evidence="7">
        <text>DNA(n) + a 2'-deoxyribonucleoside 5'-triphosphate = DNA(n+1) + diphosphate</text>
        <dbReference type="Rhea" id="RHEA:22508"/>
        <dbReference type="Rhea" id="RHEA-COMP:17339"/>
        <dbReference type="Rhea" id="RHEA-COMP:17340"/>
        <dbReference type="ChEBI" id="CHEBI:33019"/>
        <dbReference type="ChEBI" id="CHEBI:61560"/>
        <dbReference type="ChEBI" id="CHEBI:173112"/>
        <dbReference type="EC" id="2.7.7.7"/>
    </reaction>
</comment>